<sequence>MKIDEFINFESLGKFCVESIIKCNLDKDHKICGRSHGKKFLPDKNEILLLIAGAKKSFLFHKKIKNKYIDGIEETSLQIYLSVDKKYYTIKFSHAKDKENLDFIGIFEKKSGKF</sequence>
<dbReference type="Proteomes" id="UP001321479">
    <property type="component" value="Segment"/>
</dbReference>
<evidence type="ECO:0000313" key="1">
    <source>
        <dbReference type="EMBL" id="BCS83761.1"/>
    </source>
</evidence>
<protein>
    <submittedName>
        <fullName evidence="1">Uncharacterized protein</fullName>
    </submittedName>
</protein>
<dbReference type="GeneID" id="80558966"/>
<proteinExistence type="predicted"/>
<name>A0ABM7NUL3_9VIRU</name>
<keyword evidence="2" id="KW-1185">Reference proteome</keyword>
<organism evidence="1 2">
    <name type="scientific">Cotonvirus japonicus</name>
    <dbReference type="NCBI Taxonomy" id="2811091"/>
    <lineage>
        <taxon>Viruses</taxon>
        <taxon>Varidnaviria</taxon>
        <taxon>Bamfordvirae</taxon>
        <taxon>Nucleocytoviricota</taxon>
        <taxon>Megaviricetes</taxon>
        <taxon>Imitervirales</taxon>
        <taxon>Mimiviridae</taxon>
        <taxon>Megamimivirinae</taxon>
        <taxon>Cotonvirus</taxon>
        <taxon>Cotonvirus japonicum</taxon>
    </lineage>
</organism>
<accession>A0ABM7NUL3</accession>
<reference evidence="1 2" key="1">
    <citation type="submission" date="2021-02" db="EMBL/GenBank/DDBJ databases">
        <title>Cotonvirus japonicus, which uses Golgi apparatus of host cells for its virion factory, phylogenetically links tailed tupanvirus and icosahedral mimivirus.</title>
        <authorList>
            <person name="Takahashi H."/>
            <person name="Fukaya S."/>
            <person name="Song C."/>
            <person name="Murata K."/>
            <person name="Takemura M."/>
        </authorList>
    </citation>
    <scope>NUCLEOTIDE SEQUENCE [LARGE SCALE GENOMIC DNA]</scope>
</reference>
<evidence type="ECO:0000313" key="2">
    <source>
        <dbReference type="Proteomes" id="UP001321479"/>
    </source>
</evidence>
<dbReference type="EMBL" id="AP024483">
    <property type="protein sequence ID" value="BCS83761.1"/>
    <property type="molecule type" value="Genomic_DNA"/>
</dbReference>
<dbReference type="RefSeq" id="YP_010842369.1">
    <property type="nucleotide sequence ID" value="NC_079139.1"/>
</dbReference>